<comment type="caution">
    <text evidence="7">The sequence shown here is derived from an EMBL/GenBank/DDBJ whole genome shotgun (WGS) entry which is preliminary data.</text>
</comment>
<evidence type="ECO:0000313" key="8">
    <source>
        <dbReference type="Proteomes" id="UP001217089"/>
    </source>
</evidence>
<dbReference type="EMBL" id="JARBDR010000813">
    <property type="protein sequence ID" value="KAJ8306584.1"/>
    <property type="molecule type" value="Genomic_DNA"/>
</dbReference>
<comment type="similarity">
    <text evidence="2">Belongs to the TMEM14 family.</text>
</comment>
<dbReference type="InterPro" id="IPR005349">
    <property type="entry name" value="TMEM14"/>
</dbReference>
<keyword evidence="4 6" id="KW-1133">Transmembrane helix</keyword>
<dbReference type="Pfam" id="PF03647">
    <property type="entry name" value="Tmemb_14"/>
    <property type="match status" value="1"/>
</dbReference>
<evidence type="ECO:0000256" key="5">
    <source>
        <dbReference type="ARBA" id="ARBA00023136"/>
    </source>
</evidence>
<evidence type="ECO:0000256" key="4">
    <source>
        <dbReference type="ARBA" id="ARBA00022989"/>
    </source>
</evidence>
<evidence type="ECO:0000256" key="6">
    <source>
        <dbReference type="SAM" id="Phobius"/>
    </source>
</evidence>
<feature type="transmembrane region" description="Helical" evidence="6">
    <location>
        <begin position="42"/>
        <end position="60"/>
    </location>
</feature>
<proteinExistence type="inferred from homology"/>
<reference evidence="7 8" key="1">
    <citation type="submission" date="2022-12" db="EMBL/GenBank/DDBJ databases">
        <title>Chromosome-level genome of Tegillarca granosa.</title>
        <authorList>
            <person name="Kim J."/>
        </authorList>
    </citation>
    <scope>NUCLEOTIDE SEQUENCE [LARGE SCALE GENOMIC DNA]</scope>
    <source>
        <strain evidence="7">Teg-2019</strain>
        <tissue evidence="7">Adductor muscle</tissue>
    </source>
</reference>
<dbReference type="InterPro" id="IPR044890">
    <property type="entry name" value="TMEM14_sf"/>
</dbReference>
<dbReference type="PANTHER" id="PTHR12668">
    <property type="entry name" value="TRANSMEMBRANE PROTEIN 14, 15"/>
    <property type="match status" value="1"/>
</dbReference>
<dbReference type="Proteomes" id="UP001217089">
    <property type="component" value="Unassembled WGS sequence"/>
</dbReference>
<evidence type="ECO:0008006" key="9">
    <source>
        <dbReference type="Google" id="ProtNLM"/>
    </source>
</evidence>
<sequence length="126" mass="13312">MKTRSKSNKMPAGETDYITYAYAGAITAGGLIGFFTKGSVPSLAAGLSCGALLALGGFQMSSDPKNVGLTLAVAGALAGVMGFRTFKTGKFMPAGLVAAMRYIDYLYIALLLMVLRLLHRMYNKSQ</sequence>
<gene>
    <name evidence="7" type="ORF">KUTeg_017129</name>
</gene>
<evidence type="ECO:0000256" key="1">
    <source>
        <dbReference type="ARBA" id="ARBA00004370"/>
    </source>
</evidence>
<protein>
    <recommendedName>
        <fullName evidence="9">Transmembrane protein 14C</fullName>
    </recommendedName>
</protein>
<feature type="transmembrane region" description="Helical" evidence="6">
    <location>
        <begin position="98"/>
        <end position="118"/>
    </location>
</feature>
<evidence type="ECO:0000256" key="2">
    <source>
        <dbReference type="ARBA" id="ARBA00007590"/>
    </source>
</evidence>
<keyword evidence="8" id="KW-1185">Reference proteome</keyword>
<name>A0ABQ9ENR1_TEGGR</name>
<feature type="transmembrane region" description="Helical" evidence="6">
    <location>
        <begin position="67"/>
        <end position="86"/>
    </location>
</feature>
<dbReference type="Gene3D" id="1.10.10.1740">
    <property type="entry name" value="Transmembrane protein 14-like"/>
    <property type="match status" value="1"/>
</dbReference>
<accession>A0ABQ9ENR1</accession>
<keyword evidence="5 6" id="KW-0472">Membrane</keyword>
<evidence type="ECO:0000256" key="3">
    <source>
        <dbReference type="ARBA" id="ARBA00022692"/>
    </source>
</evidence>
<dbReference type="PANTHER" id="PTHR12668:SF43">
    <property type="entry name" value="TRANSMEMBRANE PROTEIN 14 HOMOLOG"/>
    <property type="match status" value="1"/>
</dbReference>
<evidence type="ECO:0000313" key="7">
    <source>
        <dbReference type="EMBL" id="KAJ8306584.1"/>
    </source>
</evidence>
<comment type="subcellular location">
    <subcellularLocation>
        <location evidence="1">Membrane</location>
    </subcellularLocation>
</comment>
<keyword evidence="3 6" id="KW-0812">Transmembrane</keyword>
<feature type="transmembrane region" description="Helical" evidence="6">
    <location>
        <begin position="20"/>
        <end position="36"/>
    </location>
</feature>
<organism evidence="7 8">
    <name type="scientific">Tegillarca granosa</name>
    <name type="common">Malaysian cockle</name>
    <name type="synonym">Anadara granosa</name>
    <dbReference type="NCBI Taxonomy" id="220873"/>
    <lineage>
        <taxon>Eukaryota</taxon>
        <taxon>Metazoa</taxon>
        <taxon>Spiralia</taxon>
        <taxon>Lophotrochozoa</taxon>
        <taxon>Mollusca</taxon>
        <taxon>Bivalvia</taxon>
        <taxon>Autobranchia</taxon>
        <taxon>Pteriomorphia</taxon>
        <taxon>Arcoida</taxon>
        <taxon>Arcoidea</taxon>
        <taxon>Arcidae</taxon>
        <taxon>Tegillarca</taxon>
    </lineage>
</organism>